<proteinExistence type="inferred from homology"/>
<dbReference type="SUPFAM" id="SSF52540">
    <property type="entry name" value="P-loop containing nucleoside triphosphate hydrolases"/>
    <property type="match status" value="2"/>
</dbReference>
<evidence type="ECO:0000256" key="11">
    <source>
        <dbReference type="ARBA" id="ARBA00023235"/>
    </source>
</evidence>
<dbReference type="Pfam" id="PF19833">
    <property type="entry name" value="RecG_dom3_C"/>
    <property type="match status" value="1"/>
</dbReference>
<dbReference type="Pfam" id="PF00271">
    <property type="entry name" value="Helicase_C"/>
    <property type="match status" value="1"/>
</dbReference>
<evidence type="ECO:0000256" key="13">
    <source>
        <dbReference type="ARBA" id="ARBA00034808"/>
    </source>
</evidence>
<evidence type="ECO:0000256" key="12">
    <source>
        <dbReference type="ARBA" id="ARBA00034617"/>
    </source>
</evidence>
<dbReference type="GO" id="GO:0016887">
    <property type="term" value="F:ATP hydrolysis activity"/>
    <property type="evidence" value="ECO:0007669"/>
    <property type="project" value="RHEA"/>
</dbReference>
<dbReference type="EMBL" id="MHQY01000003">
    <property type="protein sequence ID" value="OHA14749.1"/>
    <property type="molecule type" value="Genomic_DNA"/>
</dbReference>
<evidence type="ECO:0000256" key="4">
    <source>
        <dbReference type="ARBA" id="ARBA00022763"/>
    </source>
</evidence>
<sequence length="751" mass="85337">MKLEDKIENIFRLTPAKKSALKKLGITTARDMLYYFPFRYIEFSGLKKISELVIGEHASVIGEVVKIEAEKTWKKKMIIAQGALKDDTGLVSIVWFNQPYLANILKPGAKIMISGKAAYKKGKLFFANPEWQILTNNLQLTTDNKQPTTLLPVYSETYGVSSEWLRWQIKRLFDEIGALPEIIPEEILKKYHLPGVKRALMAAHFPKTMAEAGAAKKRFAFEEIFFIQLERQKQRKKNEEIKGVSIKPNEELIKEFKGFLPYKLTSAQEKVISQILDDFKKPHPMSRLLEGDVGSGKTIVAAAVSLSVVNNNYQVAFMAPTEILARQHFEEFIRRLEPFRVSIGLLTSSESKKFPSKLSFKKSAVLSKSQLLKFVEAGDIKILIGTHALIQDKVKFKKLGLVIIDEQHRFGTEQRAHLVKNKEEIKQYGDSPKLLKKSQIGFVKSAPHLLSMTATPIPRTLALTIYGDLDLSVLDEMPPGRIKIITRVVSPKERVNTYEFIREEIKKGRQAFVICPRIDAAPRNNADKTRTNAGTFPRLSASSPRNPALPLQEMKAVKEEYKKLKEHIFPEFEIAMLHGKLKPKEKEEVMKKFSAPAGDHKIDILVSTSVVEVGVDVPNATIMMIEGGERFGLAQLHQFRGRVGRGEHQSYCFVFTEHSSGRVRERLRALQDSKNGFELAEYDLMFRGPGELSGRNQWGMSDMGMEALKNIKMVEAARLEAQNLINQDPELKKYPFLQKRVQEIGEKLHFE</sequence>
<gene>
    <name evidence="19" type="ORF">A3G49_03390</name>
</gene>
<dbReference type="InterPro" id="IPR045562">
    <property type="entry name" value="RecG_dom3_C"/>
</dbReference>
<dbReference type="PANTHER" id="PTHR47964:SF1">
    <property type="entry name" value="ATP-DEPENDENT DNA HELICASE HOMOLOG RECG, CHLOROPLASTIC"/>
    <property type="match status" value="1"/>
</dbReference>
<dbReference type="InterPro" id="IPR014001">
    <property type="entry name" value="Helicase_ATP-bd"/>
</dbReference>
<dbReference type="Gene3D" id="2.40.50.140">
    <property type="entry name" value="Nucleic acid-binding proteins"/>
    <property type="match status" value="1"/>
</dbReference>
<keyword evidence="5 15" id="KW-0378">Hydrolase</keyword>
<evidence type="ECO:0000313" key="20">
    <source>
        <dbReference type="Proteomes" id="UP000177171"/>
    </source>
</evidence>
<keyword evidence="7 15" id="KW-0067">ATP-binding</keyword>
<dbReference type="InterPro" id="IPR047112">
    <property type="entry name" value="RecG/Mfd"/>
</dbReference>
<dbReference type="GO" id="GO:0003677">
    <property type="term" value="F:DNA binding"/>
    <property type="evidence" value="ECO:0007669"/>
    <property type="project" value="UniProtKB-KW"/>
</dbReference>
<dbReference type="AlphaFoldDB" id="A0A1G2LV29"/>
<evidence type="ECO:0000256" key="8">
    <source>
        <dbReference type="ARBA" id="ARBA00023125"/>
    </source>
</evidence>
<keyword evidence="11" id="KW-0413">Isomerase</keyword>
<reference evidence="19 20" key="1">
    <citation type="journal article" date="2016" name="Nat. Commun.">
        <title>Thousands of microbial genomes shed light on interconnected biogeochemical processes in an aquifer system.</title>
        <authorList>
            <person name="Anantharaman K."/>
            <person name="Brown C.T."/>
            <person name="Hug L.A."/>
            <person name="Sharon I."/>
            <person name="Castelle C.J."/>
            <person name="Probst A.J."/>
            <person name="Thomas B.C."/>
            <person name="Singh A."/>
            <person name="Wilkins M.J."/>
            <person name="Karaoz U."/>
            <person name="Brodie E.L."/>
            <person name="Williams K.H."/>
            <person name="Hubbard S.S."/>
            <person name="Banfield J.F."/>
        </authorList>
    </citation>
    <scope>NUCLEOTIDE SEQUENCE [LARGE SCALE GENOMIC DNA]</scope>
</reference>
<comment type="function">
    <text evidence="15">Plays a critical role in recombination and DNA repair. Helps process Holliday junction intermediates to mature products by catalyzing branch migration. Has replication fork regression activity, unwinds stalled or blocked replication forks to make a HJ that can be resolved. Has a DNA unwinding activity characteristic of a DNA helicase with 3'-5' polarity.</text>
</comment>
<accession>A0A1G2LV29</accession>
<dbReference type="GO" id="GO:0043138">
    <property type="term" value="F:3'-5' DNA helicase activity"/>
    <property type="evidence" value="ECO:0007669"/>
    <property type="project" value="UniProtKB-EC"/>
</dbReference>
<feature type="domain" description="Helicase C-terminal" evidence="18">
    <location>
        <begin position="535"/>
        <end position="685"/>
    </location>
</feature>
<dbReference type="InterPro" id="IPR027417">
    <property type="entry name" value="P-loop_NTPase"/>
</dbReference>
<feature type="region of interest" description="Disordered" evidence="16">
    <location>
        <begin position="523"/>
        <end position="547"/>
    </location>
</feature>
<keyword evidence="8" id="KW-0238">DNA-binding</keyword>
<evidence type="ECO:0000256" key="2">
    <source>
        <dbReference type="ARBA" id="ARBA00017846"/>
    </source>
</evidence>
<dbReference type="InterPro" id="IPR004609">
    <property type="entry name" value="ATP-dep_DNA_helicase_RecG"/>
</dbReference>
<dbReference type="InterPro" id="IPR011545">
    <property type="entry name" value="DEAD/DEAH_box_helicase_dom"/>
</dbReference>
<dbReference type="PANTHER" id="PTHR47964">
    <property type="entry name" value="ATP-DEPENDENT DNA HELICASE HOMOLOG RECG, CHLOROPLASTIC"/>
    <property type="match status" value="1"/>
</dbReference>
<dbReference type="EC" id="5.6.2.4" evidence="13 15"/>
<name>A0A1G2LV29_9BACT</name>
<evidence type="ECO:0000256" key="14">
    <source>
        <dbReference type="ARBA" id="ARBA00048988"/>
    </source>
</evidence>
<evidence type="ECO:0000313" key="19">
    <source>
        <dbReference type="EMBL" id="OHA14749.1"/>
    </source>
</evidence>
<evidence type="ECO:0000256" key="15">
    <source>
        <dbReference type="RuleBase" id="RU363016"/>
    </source>
</evidence>
<dbReference type="NCBIfam" id="TIGR00643">
    <property type="entry name" value="recG"/>
    <property type="match status" value="1"/>
</dbReference>
<dbReference type="PROSITE" id="PS51194">
    <property type="entry name" value="HELICASE_CTER"/>
    <property type="match status" value="1"/>
</dbReference>
<evidence type="ECO:0000259" key="17">
    <source>
        <dbReference type="PROSITE" id="PS51192"/>
    </source>
</evidence>
<evidence type="ECO:0000256" key="16">
    <source>
        <dbReference type="SAM" id="MobiDB-lite"/>
    </source>
</evidence>
<dbReference type="GO" id="GO:0006281">
    <property type="term" value="P:DNA repair"/>
    <property type="evidence" value="ECO:0007669"/>
    <property type="project" value="UniProtKB-UniRule"/>
</dbReference>
<dbReference type="SMART" id="SM00490">
    <property type="entry name" value="HELICc"/>
    <property type="match status" value="1"/>
</dbReference>
<evidence type="ECO:0000256" key="1">
    <source>
        <dbReference type="ARBA" id="ARBA00007504"/>
    </source>
</evidence>
<dbReference type="CDD" id="cd17992">
    <property type="entry name" value="DEXHc_RecG"/>
    <property type="match status" value="1"/>
</dbReference>
<comment type="catalytic activity">
    <reaction evidence="14 15">
        <text>ATP + H2O = ADP + phosphate + H(+)</text>
        <dbReference type="Rhea" id="RHEA:13065"/>
        <dbReference type="ChEBI" id="CHEBI:15377"/>
        <dbReference type="ChEBI" id="CHEBI:15378"/>
        <dbReference type="ChEBI" id="CHEBI:30616"/>
        <dbReference type="ChEBI" id="CHEBI:43474"/>
        <dbReference type="ChEBI" id="CHEBI:456216"/>
        <dbReference type="EC" id="5.6.2.4"/>
    </reaction>
</comment>
<evidence type="ECO:0000256" key="7">
    <source>
        <dbReference type="ARBA" id="ARBA00022840"/>
    </source>
</evidence>
<dbReference type="SMART" id="SM00487">
    <property type="entry name" value="DEXDc"/>
    <property type="match status" value="1"/>
</dbReference>
<evidence type="ECO:0000259" key="18">
    <source>
        <dbReference type="PROSITE" id="PS51194"/>
    </source>
</evidence>
<evidence type="ECO:0000256" key="6">
    <source>
        <dbReference type="ARBA" id="ARBA00022806"/>
    </source>
</evidence>
<dbReference type="NCBIfam" id="NF008165">
    <property type="entry name" value="PRK10917.1-3"/>
    <property type="match status" value="1"/>
</dbReference>
<dbReference type="GO" id="GO:0005524">
    <property type="term" value="F:ATP binding"/>
    <property type="evidence" value="ECO:0007669"/>
    <property type="project" value="UniProtKB-KW"/>
</dbReference>
<dbReference type="Pfam" id="PF17191">
    <property type="entry name" value="RecG_wedge"/>
    <property type="match status" value="1"/>
</dbReference>
<dbReference type="SUPFAM" id="SSF50249">
    <property type="entry name" value="Nucleic acid-binding proteins"/>
    <property type="match status" value="1"/>
</dbReference>
<keyword evidence="4 15" id="KW-0227">DNA damage</keyword>
<comment type="similarity">
    <text evidence="1 15">Belongs to the helicase family. RecG subfamily.</text>
</comment>
<evidence type="ECO:0000256" key="9">
    <source>
        <dbReference type="ARBA" id="ARBA00023172"/>
    </source>
</evidence>
<comment type="catalytic activity">
    <reaction evidence="12 15">
        <text>Couples ATP hydrolysis with the unwinding of duplex DNA by translocating in the 3'-5' direction.</text>
        <dbReference type="EC" id="5.6.2.4"/>
    </reaction>
</comment>
<organism evidence="19 20">
    <name type="scientific">Candidatus Sungbacteria bacterium RIFCSPLOWO2_12_FULL_41_11</name>
    <dbReference type="NCBI Taxonomy" id="1802286"/>
    <lineage>
        <taxon>Bacteria</taxon>
        <taxon>Candidatus Sungiibacteriota</taxon>
    </lineage>
</organism>
<protein>
    <recommendedName>
        <fullName evidence="2 15">ATP-dependent DNA helicase RecG</fullName>
        <ecNumber evidence="13 15">5.6.2.4</ecNumber>
    </recommendedName>
</protein>
<dbReference type="InterPro" id="IPR033454">
    <property type="entry name" value="RecG_wedge"/>
</dbReference>
<dbReference type="InterPro" id="IPR001650">
    <property type="entry name" value="Helicase_C-like"/>
</dbReference>
<dbReference type="Pfam" id="PF00270">
    <property type="entry name" value="DEAD"/>
    <property type="match status" value="1"/>
</dbReference>
<keyword evidence="10 15" id="KW-0234">DNA repair</keyword>
<dbReference type="GO" id="GO:0006310">
    <property type="term" value="P:DNA recombination"/>
    <property type="evidence" value="ECO:0007669"/>
    <property type="project" value="UniProtKB-UniRule"/>
</dbReference>
<dbReference type="PROSITE" id="PS51192">
    <property type="entry name" value="HELICASE_ATP_BIND_1"/>
    <property type="match status" value="1"/>
</dbReference>
<dbReference type="Proteomes" id="UP000177171">
    <property type="component" value="Unassembled WGS sequence"/>
</dbReference>
<evidence type="ECO:0000256" key="10">
    <source>
        <dbReference type="ARBA" id="ARBA00023204"/>
    </source>
</evidence>
<keyword evidence="9 15" id="KW-0233">DNA recombination</keyword>
<comment type="caution">
    <text evidence="19">The sequence shown here is derived from an EMBL/GenBank/DDBJ whole genome shotgun (WGS) entry which is preliminary data.</text>
</comment>
<dbReference type="CDD" id="cd04488">
    <property type="entry name" value="RecG_wedge_OBF"/>
    <property type="match status" value="1"/>
</dbReference>
<keyword evidence="6 15" id="KW-0347">Helicase</keyword>
<feature type="domain" description="Helicase ATP-binding" evidence="17">
    <location>
        <begin position="278"/>
        <end position="474"/>
    </location>
</feature>
<dbReference type="Gene3D" id="3.40.50.300">
    <property type="entry name" value="P-loop containing nucleotide triphosphate hydrolases"/>
    <property type="match status" value="2"/>
</dbReference>
<keyword evidence="3 15" id="KW-0547">Nucleotide-binding</keyword>
<evidence type="ECO:0000256" key="3">
    <source>
        <dbReference type="ARBA" id="ARBA00022741"/>
    </source>
</evidence>
<dbReference type="InterPro" id="IPR012340">
    <property type="entry name" value="NA-bd_OB-fold"/>
</dbReference>
<evidence type="ECO:0000256" key="5">
    <source>
        <dbReference type="ARBA" id="ARBA00022801"/>
    </source>
</evidence>